<evidence type="ECO:0000313" key="2">
    <source>
        <dbReference type="EMBL" id="BCE22185.1"/>
    </source>
</evidence>
<organism evidence="4">
    <name type="scientific">Bradyrhizobium diazoefficiens</name>
    <dbReference type="NCBI Taxonomy" id="1355477"/>
    <lineage>
        <taxon>Bacteria</taxon>
        <taxon>Pseudomonadati</taxon>
        <taxon>Pseudomonadota</taxon>
        <taxon>Alphaproteobacteria</taxon>
        <taxon>Hyphomicrobiales</taxon>
        <taxon>Nitrobacteraceae</taxon>
        <taxon>Bradyrhizobium</taxon>
    </lineage>
</organism>
<sequence length="303" mass="32627">MPRISGMDMLKAVVTDLNELDEGLRGYYVQKDGKFFLNVTPVDGFQLDNTQGLKTALGAERNNVSVLQAQLKPYEGLDAAAARTAIERVTAFGDITPEAAKTAVETAARLSALDPTKEAEQIANTKVETLKGQLQAQWTVRETELTTTVKNLETANNSLTGQLKTLMGDSQIKSEVAKANPLDDARDAVELLVSKFVRTSMKDGNVVVDVIDANGNPRIKDHAGTAFTVADLVAEIRESRAALFKPDEKRGLGTNPNTPSNPPAGGVVNPWAKETRNITQQMVLENTKPELAKQLKAAAGVTD</sequence>
<name>A0A810CS88_9BRAD</name>
<evidence type="ECO:0000313" key="3">
    <source>
        <dbReference type="EMBL" id="BCE48450.1"/>
    </source>
</evidence>
<gene>
    <name evidence="4" type="ORF">XF10B_47640</name>
    <name evidence="2" type="ORF">XF1B_48660</name>
    <name evidence="3" type="ORF">XF4B_47990</name>
</gene>
<proteinExistence type="predicted"/>
<dbReference type="EMBL" id="AP023091">
    <property type="protein sequence ID" value="BCE22185.1"/>
    <property type="molecule type" value="Genomic_DNA"/>
</dbReference>
<dbReference type="AlphaFoldDB" id="A0A810CS88"/>
<feature type="region of interest" description="Disordered" evidence="1">
    <location>
        <begin position="244"/>
        <end position="270"/>
    </location>
</feature>
<reference evidence="3" key="3">
    <citation type="submission" date="2020-05" db="EMBL/GenBank/DDBJ databases">
        <title>Complete genome sequence of Bradyrhizobium diazoefficiens XF4 isolated from soybean nodule.</title>
        <authorList>
            <person name="Noda R."/>
            <person name="Kakizaki K."/>
            <person name="Minamisawa K."/>
        </authorList>
    </citation>
    <scope>NUCLEOTIDE SEQUENCE</scope>
    <source>
        <strain evidence="3">XF4</strain>
    </source>
</reference>
<dbReference type="EMBL" id="AP023094">
    <property type="protein sequence ID" value="BCE48450.1"/>
    <property type="molecule type" value="Genomic_DNA"/>
</dbReference>
<evidence type="ECO:0000313" key="4">
    <source>
        <dbReference type="EMBL" id="BCE91966.1"/>
    </source>
</evidence>
<reference evidence="2" key="1">
    <citation type="submission" date="2020-05" db="EMBL/GenBank/DDBJ databases">
        <title>Complete genome sequence of Bradyrhizobium diazoefficiens XF1 isolated from soybean nodule.</title>
        <authorList>
            <person name="Noda R."/>
            <person name="Kakizaki K."/>
            <person name="Minamisawa K."/>
        </authorList>
    </citation>
    <scope>NUCLEOTIDE SEQUENCE</scope>
    <source>
        <strain evidence="2">XF1</strain>
    </source>
</reference>
<protein>
    <submittedName>
        <fullName evidence="4">Uncharacterized protein</fullName>
    </submittedName>
</protein>
<dbReference type="EMBL" id="AP023099">
    <property type="protein sequence ID" value="BCE91966.1"/>
    <property type="molecule type" value="Genomic_DNA"/>
</dbReference>
<reference evidence="4" key="2">
    <citation type="submission" date="2020-05" db="EMBL/GenBank/DDBJ databases">
        <title>Complete genome sequence of Bradyrhizobium diazoefficiens XF10 isolated from soybean nodule.</title>
        <authorList>
            <person name="Noda R."/>
            <person name="Kakizaki K."/>
            <person name="Minamisawa K."/>
        </authorList>
    </citation>
    <scope>NUCLEOTIDE SEQUENCE</scope>
    <source>
        <strain evidence="4">XF10</strain>
    </source>
</reference>
<evidence type="ECO:0000256" key="1">
    <source>
        <dbReference type="SAM" id="MobiDB-lite"/>
    </source>
</evidence>
<accession>A0A810CS88</accession>